<proteinExistence type="predicted"/>
<keyword evidence="3" id="KW-1185">Reference proteome</keyword>
<feature type="domain" description="Reverse transcriptase Ty1/copia-type" evidence="1">
    <location>
        <begin position="12"/>
        <end position="163"/>
    </location>
</feature>
<protein>
    <recommendedName>
        <fullName evidence="1">Reverse transcriptase Ty1/copia-type domain-containing protein</fullName>
    </recommendedName>
</protein>
<gene>
    <name evidence="2" type="ORF">A4X06_0g9825</name>
</gene>
<comment type="caution">
    <text evidence="2">The sequence shown here is derived from an EMBL/GenBank/DDBJ whole genome shotgun (WGS) entry which is preliminary data.</text>
</comment>
<evidence type="ECO:0000259" key="1">
    <source>
        <dbReference type="Pfam" id="PF07727"/>
    </source>
</evidence>
<dbReference type="Pfam" id="PF07727">
    <property type="entry name" value="RVT_2"/>
    <property type="match status" value="1"/>
</dbReference>
<dbReference type="CDD" id="cd09272">
    <property type="entry name" value="RNase_HI_RT_Ty1"/>
    <property type="match status" value="1"/>
</dbReference>
<reference evidence="2" key="1">
    <citation type="submission" date="2016-04" db="EMBL/GenBank/DDBJ databases">
        <authorList>
            <person name="Nguyen H.D."/>
            <person name="Samba Siva P."/>
            <person name="Cullis J."/>
            <person name="Levesque C.A."/>
            <person name="Hambleton S."/>
        </authorList>
    </citation>
    <scope>NUCLEOTIDE SEQUENCE</scope>
    <source>
        <strain evidence="2">DAOMC 236426</strain>
    </source>
</reference>
<accession>A0A8X7MHK8</accession>
<dbReference type="Proteomes" id="UP000077684">
    <property type="component" value="Unassembled WGS sequence"/>
</dbReference>
<dbReference type="AlphaFoldDB" id="A0A8X7MHK8"/>
<dbReference type="EMBL" id="LWDE02003419">
    <property type="protein sequence ID" value="KAE8235581.1"/>
    <property type="molecule type" value="Genomic_DNA"/>
</dbReference>
<organism evidence="2 3">
    <name type="scientific">Tilletia controversa</name>
    <name type="common">dwarf bunt fungus</name>
    <dbReference type="NCBI Taxonomy" id="13291"/>
    <lineage>
        <taxon>Eukaryota</taxon>
        <taxon>Fungi</taxon>
        <taxon>Dikarya</taxon>
        <taxon>Basidiomycota</taxon>
        <taxon>Ustilaginomycotina</taxon>
        <taxon>Exobasidiomycetes</taxon>
        <taxon>Tilletiales</taxon>
        <taxon>Tilletiaceae</taxon>
        <taxon>Tilletia</taxon>
    </lineage>
</organism>
<name>A0A8X7MHK8_9BASI</name>
<dbReference type="SUPFAM" id="SSF56672">
    <property type="entry name" value="DNA/RNA polymerases"/>
    <property type="match status" value="1"/>
</dbReference>
<sequence length="239" mass="26628">MEAEITSLRSMETWRLVDLPPGRKPIGCRWTYKLKVDTEGKASRWKARLVAQGFSQKAGIDYDETFAPVARLTTIRILIAIALRHGMKIWSMDVVTAYLNGTISDDIYMSQLPHYDDGTGRVCKLLRSLYGLKQSGREWFTVARNPEGHHRLKHVDVHHHFVRELVANEQVSVTQIGTDDNAADIFTKVTSLARLQEGMMQLGLGDNRLASAKTDHPRGECLGDGPAAGGMFGVVVIPE</sequence>
<dbReference type="InterPro" id="IPR043502">
    <property type="entry name" value="DNA/RNA_pol_sf"/>
</dbReference>
<evidence type="ECO:0000313" key="2">
    <source>
        <dbReference type="EMBL" id="KAE8235581.1"/>
    </source>
</evidence>
<reference evidence="2" key="2">
    <citation type="journal article" date="2019" name="IMA Fungus">
        <title>Genome sequencing and comparison of five Tilletia species to identify candidate genes for the detection of regulated species infecting wheat.</title>
        <authorList>
            <person name="Nguyen H.D.T."/>
            <person name="Sultana T."/>
            <person name="Kesanakurti P."/>
            <person name="Hambleton S."/>
        </authorList>
    </citation>
    <scope>NUCLEOTIDE SEQUENCE</scope>
    <source>
        <strain evidence="2">DAOMC 236426</strain>
    </source>
</reference>
<dbReference type="InterPro" id="IPR013103">
    <property type="entry name" value="RVT_2"/>
</dbReference>
<evidence type="ECO:0000313" key="3">
    <source>
        <dbReference type="Proteomes" id="UP000077684"/>
    </source>
</evidence>